<dbReference type="EMBL" id="FQZC01000002">
    <property type="protein sequence ID" value="SHJ26239.1"/>
    <property type="molecule type" value="Genomic_DNA"/>
</dbReference>
<comment type="caution">
    <text evidence="8">The sequence shown here is derived from an EMBL/GenBank/DDBJ whole genome shotgun (WGS) entry which is preliminary data.</text>
</comment>
<dbReference type="SUPFAM" id="SSF56925">
    <property type="entry name" value="OMPA-like"/>
    <property type="match status" value="1"/>
</dbReference>
<dbReference type="InterPro" id="IPR027385">
    <property type="entry name" value="Beta-barrel_OMP"/>
</dbReference>
<evidence type="ECO:0000256" key="2">
    <source>
        <dbReference type="ARBA" id="ARBA00022729"/>
    </source>
</evidence>
<dbReference type="Pfam" id="PF13505">
    <property type="entry name" value="OMP_b-brl"/>
    <property type="match status" value="1"/>
</dbReference>
<proteinExistence type="inferred from homology"/>
<keyword evidence="2 6" id="KW-0732">Signal</keyword>
<evidence type="ECO:0000256" key="1">
    <source>
        <dbReference type="ARBA" id="ARBA00004442"/>
    </source>
</evidence>
<evidence type="ECO:0000256" key="3">
    <source>
        <dbReference type="ARBA" id="ARBA00023136"/>
    </source>
</evidence>
<keyword evidence="4" id="KW-0998">Cell outer membrane</keyword>
<dbReference type="PANTHER" id="PTHR34001">
    <property type="entry name" value="BLL7405 PROTEIN"/>
    <property type="match status" value="1"/>
</dbReference>
<feature type="domain" description="Outer membrane protein beta-barrel" evidence="7">
    <location>
        <begin position="11"/>
        <end position="239"/>
    </location>
</feature>
<name>A0ABY1IJF4_9HYPH</name>
<evidence type="ECO:0000313" key="9">
    <source>
        <dbReference type="Proteomes" id="UP000184290"/>
    </source>
</evidence>
<evidence type="ECO:0000256" key="5">
    <source>
        <dbReference type="ARBA" id="ARBA00038306"/>
    </source>
</evidence>
<feature type="signal peptide" evidence="6">
    <location>
        <begin position="1"/>
        <end position="23"/>
    </location>
</feature>
<comment type="similarity">
    <text evidence="5">Belongs to the Omp25/RopB family.</text>
</comment>
<organism evidence="8 9">
    <name type="scientific">Aureimonas altamirensis DSM 21988</name>
    <dbReference type="NCBI Taxonomy" id="1121026"/>
    <lineage>
        <taxon>Bacteria</taxon>
        <taxon>Pseudomonadati</taxon>
        <taxon>Pseudomonadota</taxon>
        <taxon>Alphaproteobacteria</taxon>
        <taxon>Hyphomicrobiales</taxon>
        <taxon>Aurantimonadaceae</taxon>
        <taxon>Aureimonas</taxon>
    </lineage>
</organism>
<dbReference type="Gene3D" id="2.40.160.20">
    <property type="match status" value="1"/>
</dbReference>
<dbReference type="RefSeq" id="WP_060603179.1">
    <property type="nucleotide sequence ID" value="NZ_FQZC01000002.1"/>
</dbReference>
<dbReference type="InterPro" id="IPR011250">
    <property type="entry name" value="OMP/PagP_B-barrel"/>
</dbReference>
<keyword evidence="9" id="KW-1185">Reference proteome</keyword>
<evidence type="ECO:0000259" key="7">
    <source>
        <dbReference type="Pfam" id="PF13505"/>
    </source>
</evidence>
<dbReference type="PANTHER" id="PTHR34001:SF3">
    <property type="entry name" value="BLL7405 PROTEIN"/>
    <property type="match status" value="1"/>
</dbReference>
<dbReference type="InterPro" id="IPR051692">
    <property type="entry name" value="OMP-like"/>
</dbReference>
<evidence type="ECO:0000256" key="4">
    <source>
        <dbReference type="ARBA" id="ARBA00023237"/>
    </source>
</evidence>
<comment type="subcellular location">
    <subcellularLocation>
        <location evidence="1">Cell outer membrane</location>
    </subcellularLocation>
</comment>
<sequence>MRLNHRILASAALTFALTAPALAADVVFEEPAAPVAAIAPIANDWTGFSVGVFTGGATGEAEFSGTLSAAGASAFDSSKTDIDGLLGGVQLGYDHQFGNAVLGARASVALTNVDNGDAVTTSKLTYLGTAGVRAGVAFEKLLPYVHGGFAFGQTEQKTSSAGIDASKLDKADHTGWTAGVGAEYALTQNVSVDAEYGYVDLGKENIYTGNYTAASGTTALSVDQDLAFHTFKAGVNFRF</sequence>
<reference evidence="8 9" key="1">
    <citation type="submission" date="2016-11" db="EMBL/GenBank/DDBJ databases">
        <authorList>
            <person name="Varghese N."/>
            <person name="Submissions S."/>
        </authorList>
    </citation>
    <scope>NUCLEOTIDE SEQUENCE [LARGE SCALE GENOMIC DNA]</scope>
    <source>
        <strain evidence="8 9">DSM 21988</strain>
    </source>
</reference>
<accession>A0ABY1IJF4</accession>
<feature type="chain" id="PRO_5045817109" evidence="6">
    <location>
        <begin position="24"/>
        <end position="239"/>
    </location>
</feature>
<evidence type="ECO:0000313" key="8">
    <source>
        <dbReference type="EMBL" id="SHJ26239.1"/>
    </source>
</evidence>
<evidence type="ECO:0000256" key="6">
    <source>
        <dbReference type="SAM" id="SignalP"/>
    </source>
</evidence>
<protein>
    <submittedName>
        <fullName evidence="8">Outer membrane immunogenic protein</fullName>
    </submittedName>
</protein>
<gene>
    <name evidence="8" type="ORF">SAMN02745911_2192</name>
</gene>
<dbReference type="Proteomes" id="UP000184290">
    <property type="component" value="Unassembled WGS sequence"/>
</dbReference>
<keyword evidence="3" id="KW-0472">Membrane</keyword>